<organism evidence="4 5">
    <name type="scientific">Halalkalibacter kiskunsagensis</name>
    <dbReference type="NCBI Taxonomy" id="1548599"/>
    <lineage>
        <taxon>Bacteria</taxon>
        <taxon>Bacillati</taxon>
        <taxon>Bacillota</taxon>
        <taxon>Bacilli</taxon>
        <taxon>Bacillales</taxon>
        <taxon>Bacillaceae</taxon>
        <taxon>Halalkalibacter</taxon>
    </lineage>
</organism>
<evidence type="ECO:0000259" key="3">
    <source>
        <dbReference type="Pfam" id="PF13476"/>
    </source>
</evidence>
<feature type="coiled-coil region" evidence="1">
    <location>
        <begin position="425"/>
        <end position="466"/>
    </location>
</feature>
<dbReference type="Pfam" id="PF13476">
    <property type="entry name" value="AAA_23"/>
    <property type="match status" value="1"/>
</dbReference>
<dbReference type="Proteomes" id="UP001589838">
    <property type="component" value="Unassembled WGS sequence"/>
</dbReference>
<name>A0ABV6K9Z5_9BACI</name>
<comment type="caution">
    <text evidence="4">The sequence shown here is derived from an EMBL/GenBank/DDBJ whole genome shotgun (WGS) entry which is preliminary data.</text>
</comment>
<dbReference type="EMBL" id="JBHLUX010000017">
    <property type="protein sequence ID" value="MFC0470133.1"/>
    <property type="molecule type" value="Genomic_DNA"/>
</dbReference>
<dbReference type="SUPFAM" id="SSF52540">
    <property type="entry name" value="P-loop containing nucleoside triphosphate hydrolases"/>
    <property type="match status" value="2"/>
</dbReference>
<dbReference type="InterPro" id="IPR027417">
    <property type="entry name" value="P-loop_NTPase"/>
</dbReference>
<sequence>MIPWRLTFSGIRDYEPTQLNLSGKDSHVMITGPNGAGKSTITFCMGAVLYSSKVDIEGLKSRNLPQEQTWKGKISLLFKNEGAMKIDAPSYVEFSLHIAQEPGQPIKKEFFIFSGEEIDEWETPIKFTSGDRFNNFTAYRKALGQKYKIDPDLFYLIWYQQEVNQFAVMSPEERFRIFSEMHGIDQVQRNWEESMEKLKDTKETLGSAEINVKHKKQLLSLSKNALDRFLANKNRLESGAKLYIGSLLQLEVHYKNEKDQLEDIIEQIREEIEEEKERVAAKKEQQELIETEIKQLKADNEWLLQQIEKEETKENELSQKISENELKINELEQELKSILERKQFIRRTEPEVRDELDTLTISQKETNERFKKVQDRLSEMDRHWRLIVEQMATLEQVIKGDNEAAVLHKERLARYKSSHVVQVDIDRLENDLTTFRNKKIDIERRLVELTRERELLDQNRDLSERQIESLQFFKEKRIEAYPLRELVELDEEARLKDEHMFDAMKYTIFFEGKSLNPPNDLYHVPLMKLVPNRSVTRLPHLHLKMKSGIGAKEPQAMKALWWIEQLFTQGKVRMENGSLVDSFGYRGPQEKDRFILSAKALMARKQAVMQQIESDKKARENLNESIEHTTKIHQELNSIIHRVKESEAFMTLEEERRQRTQKLEEETNKKDELESEQKLLEAERDALMRKQVKQENLQKELNDEKQFYNELGQMSDKYEALHSLKKKNENDTKDLDRQKQLNKDLDEQQEYLEKKIRRTERKGGTIQDQIDSEIGRIRTNEKQLQTKQEDLDVKKEQIVLCIKELNEMKGLVFEIYNECSSELDRGKLLTISRLLHNSDLGKANFNNARHEDGIDPEAEANYQTIKNEYDRLDSEYKRTKVLLEQDTERAEELRNNLEITINMRVLEIQQRFKTYMNEFQFEGDISWESYEDRRKRTHFNLYIKARKEGHKGALEDVSVKARGGKVGKGVSGGEESLSSLLFALALLQNLQTTPGFIVLDEFDSALDENRKVKVFDLYVQQLQRKLIILTPKSHESKYHSRFSKAFIVKHDPTVPKSNVVGIVKT</sequence>
<proteinExistence type="predicted"/>
<feature type="domain" description="Rad50/SbcC-type AAA" evidence="3">
    <location>
        <begin position="5"/>
        <end position="307"/>
    </location>
</feature>
<dbReference type="Gene3D" id="3.40.50.300">
    <property type="entry name" value="P-loop containing nucleotide triphosphate hydrolases"/>
    <property type="match status" value="2"/>
</dbReference>
<feature type="region of interest" description="Disordered" evidence="2">
    <location>
        <begin position="654"/>
        <end position="675"/>
    </location>
</feature>
<evidence type="ECO:0000313" key="5">
    <source>
        <dbReference type="Proteomes" id="UP001589838"/>
    </source>
</evidence>
<dbReference type="RefSeq" id="WP_335958806.1">
    <property type="nucleotide sequence ID" value="NZ_JAXBLX010000003.1"/>
</dbReference>
<keyword evidence="1" id="KW-0175">Coiled coil</keyword>
<feature type="coiled-coil region" evidence="1">
    <location>
        <begin position="247"/>
        <end position="348"/>
    </location>
</feature>
<evidence type="ECO:0000256" key="2">
    <source>
        <dbReference type="SAM" id="MobiDB-lite"/>
    </source>
</evidence>
<dbReference type="InterPro" id="IPR038729">
    <property type="entry name" value="Rad50/SbcC_AAA"/>
</dbReference>
<protein>
    <submittedName>
        <fullName evidence="4">Chromosome segregation protein SMC</fullName>
    </submittedName>
</protein>
<gene>
    <name evidence="4" type="ORF">ACFFHM_06245</name>
</gene>
<evidence type="ECO:0000256" key="1">
    <source>
        <dbReference type="SAM" id="Coils"/>
    </source>
</evidence>
<feature type="coiled-coil region" evidence="1">
    <location>
        <begin position="876"/>
        <end position="903"/>
    </location>
</feature>
<dbReference type="CDD" id="cd00267">
    <property type="entry name" value="ABC_ATPase"/>
    <property type="match status" value="1"/>
</dbReference>
<reference evidence="4 5" key="1">
    <citation type="submission" date="2024-09" db="EMBL/GenBank/DDBJ databases">
        <authorList>
            <person name="Sun Q."/>
            <person name="Mori K."/>
        </authorList>
    </citation>
    <scope>NUCLEOTIDE SEQUENCE [LARGE SCALE GENOMIC DNA]</scope>
    <source>
        <strain evidence="4 5">NCAIM B.02610</strain>
    </source>
</reference>
<accession>A0ABV6K9Z5</accession>
<dbReference type="PANTHER" id="PTHR43977">
    <property type="entry name" value="STRUCTURAL MAINTENANCE OF CHROMOSOMES PROTEIN 3"/>
    <property type="match status" value="1"/>
</dbReference>
<evidence type="ECO:0000313" key="4">
    <source>
        <dbReference type="EMBL" id="MFC0470133.1"/>
    </source>
</evidence>
<keyword evidence="5" id="KW-1185">Reference proteome</keyword>